<dbReference type="RefSeq" id="WP_048169724.1">
    <property type="nucleotide sequence ID" value="NZ_CP009506.1"/>
</dbReference>
<protein>
    <submittedName>
        <fullName evidence="1">Uncharacterized protein</fullName>
    </submittedName>
</protein>
<reference evidence="1 2" key="1">
    <citation type="submission" date="2014-07" db="EMBL/GenBank/DDBJ databases">
        <title>Methanogenic archaea and the global carbon cycle.</title>
        <authorList>
            <person name="Henriksen J.R."/>
            <person name="Luke J."/>
            <person name="Reinhart S."/>
            <person name="Benedict M.N."/>
            <person name="Youngblut N.D."/>
            <person name="Metcalf M.E."/>
            <person name="Whitaker R.J."/>
            <person name="Metcalf W.W."/>
        </authorList>
    </citation>
    <scope>NUCLEOTIDE SEQUENCE [LARGE SCALE GENOMIC DNA]</scope>
    <source>
        <strain evidence="1 2">T4/M</strain>
    </source>
</reference>
<evidence type="ECO:0000313" key="2">
    <source>
        <dbReference type="Proteomes" id="UP000033111"/>
    </source>
</evidence>
<gene>
    <name evidence="1" type="ORF">MSSIT_0476</name>
</gene>
<name>A0A0E3P1B4_9EURY</name>
<accession>A0A0E3P1B4</accession>
<dbReference type="EMBL" id="CP009506">
    <property type="protein sequence ID" value="AKB27195.1"/>
    <property type="molecule type" value="Genomic_DNA"/>
</dbReference>
<dbReference type="AlphaFoldDB" id="A0A0E3P1B4"/>
<evidence type="ECO:0000313" key="1">
    <source>
        <dbReference type="EMBL" id="AKB27195.1"/>
    </source>
</evidence>
<dbReference type="PATRIC" id="fig|1434120.4.peg.614"/>
<keyword evidence="2" id="KW-1185">Reference proteome</keyword>
<dbReference type="GeneID" id="24859240"/>
<sequence>MGRKSVLIFLMLVLLSGPALADTYNTSGQNEISEEKTLEVNTGWLEIPVYDVPYYTWHDSPEETISLLSKLSEESLANCTNPESPVYDPNVLKAYGSVPAIKNASQLAEFSSTLQAVRDSSIREAKPYLYPDGPIVYYGGGPMPGYFLIKLYDYGGNKTAYPETELKDICNVVEKNANKAGLDEVPVIFCLWDKTAIFCFPENKPGFGKDVVQLTDVCFPECFYYIVNSSSLQFIQNSSLPEIKPYLYPEGPIITYGSDTMDQVFPIELYYEGNETVYSQSELTEIYNLVTKHAKRAGLDGVSVDFYNEKGKVRFDNYYNKSYFRPGNLTSWSSGGIENSTLNSSAQLNDPENTTFSVGDKNTTFSVGDNVFPIGIFIMPHRLGYAQHSGKFVGL</sequence>
<dbReference type="KEGG" id="msw:MSSIT_0476"/>
<dbReference type="Proteomes" id="UP000033111">
    <property type="component" value="Chromosome"/>
</dbReference>
<dbReference type="OrthoDB" id="137839at2157"/>
<organism evidence="1 2">
    <name type="scientific">Methanosarcina siciliae T4/M</name>
    <dbReference type="NCBI Taxonomy" id="1434120"/>
    <lineage>
        <taxon>Archaea</taxon>
        <taxon>Methanobacteriati</taxon>
        <taxon>Methanobacteriota</taxon>
        <taxon>Stenosarchaea group</taxon>
        <taxon>Methanomicrobia</taxon>
        <taxon>Methanosarcinales</taxon>
        <taxon>Methanosarcinaceae</taxon>
        <taxon>Methanosarcina</taxon>
    </lineage>
</organism>
<proteinExistence type="predicted"/>
<dbReference type="HOGENOM" id="CLU_058576_0_0_2"/>